<evidence type="ECO:0000313" key="1">
    <source>
        <dbReference type="Ensembl" id="ENSCLMP00005043703.1"/>
    </source>
</evidence>
<reference evidence="1" key="1">
    <citation type="submission" date="2025-08" db="UniProtKB">
        <authorList>
            <consortium name="Ensembl"/>
        </authorList>
    </citation>
    <scope>IDENTIFICATION</scope>
</reference>
<accession>A0A8C3G945</accession>
<dbReference type="AlphaFoldDB" id="A0A8C3G945"/>
<name>A0A8C3G945_CYCLU</name>
<proteinExistence type="predicted"/>
<dbReference type="Ensembl" id="ENSCLMT00005045259.1">
    <property type="protein sequence ID" value="ENSCLMP00005043703.1"/>
    <property type="gene ID" value="ENSCLMG00005020293.1"/>
</dbReference>
<dbReference type="Proteomes" id="UP000694565">
    <property type="component" value="Unplaced"/>
</dbReference>
<keyword evidence="2" id="KW-1185">Reference proteome</keyword>
<organism evidence="1 2">
    <name type="scientific">Cyclopterus lumpus</name>
    <name type="common">Lumpsucker</name>
    <dbReference type="NCBI Taxonomy" id="8103"/>
    <lineage>
        <taxon>Eukaryota</taxon>
        <taxon>Metazoa</taxon>
        <taxon>Chordata</taxon>
        <taxon>Craniata</taxon>
        <taxon>Vertebrata</taxon>
        <taxon>Euteleostomi</taxon>
        <taxon>Actinopterygii</taxon>
        <taxon>Neopterygii</taxon>
        <taxon>Teleostei</taxon>
        <taxon>Neoteleostei</taxon>
        <taxon>Acanthomorphata</taxon>
        <taxon>Eupercaria</taxon>
        <taxon>Perciformes</taxon>
        <taxon>Cottioidei</taxon>
        <taxon>Cottales</taxon>
        <taxon>Cyclopteridae</taxon>
        <taxon>Cyclopterus</taxon>
    </lineage>
</organism>
<protein>
    <submittedName>
        <fullName evidence="1">Uncharacterized protein</fullName>
    </submittedName>
</protein>
<sequence>MNVPCRLWPGAGGDLHTNLSKHTQTPGGSFPGLDPQTLPHCSSTGLAKGVRGGRIFHVVQDNLDIPFARLRDLELTALFLGANIVLLEASAVLLDMRLGR</sequence>
<reference evidence="1" key="2">
    <citation type="submission" date="2025-09" db="UniProtKB">
        <authorList>
            <consortium name="Ensembl"/>
        </authorList>
    </citation>
    <scope>IDENTIFICATION</scope>
</reference>
<evidence type="ECO:0000313" key="2">
    <source>
        <dbReference type="Proteomes" id="UP000694565"/>
    </source>
</evidence>